<keyword evidence="2" id="KW-1185">Reference proteome</keyword>
<organism evidence="1 2">
    <name type="scientific">Planktothrix pseudagardhii</name>
    <dbReference type="NCBI Taxonomy" id="132604"/>
    <lineage>
        <taxon>Bacteria</taxon>
        <taxon>Bacillati</taxon>
        <taxon>Cyanobacteriota</taxon>
        <taxon>Cyanophyceae</taxon>
        <taxon>Oscillatoriophycideae</taxon>
        <taxon>Oscillatoriales</taxon>
        <taxon>Microcoleaceae</taxon>
        <taxon>Planktothrix</taxon>
    </lineage>
</organism>
<dbReference type="Gene3D" id="3.40.50.300">
    <property type="entry name" value="P-loop containing nucleotide triphosphate hydrolases"/>
    <property type="match status" value="1"/>
</dbReference>
<evidence type="ECO:0000313" key="2">
    <source>
        <dbReference type="Proteomes" id="UP001153719"/>
    </source>
</evidence>
<dbReference type="SUPFAM" id="SSF52540">
    <property type="entry name" value="P-loop containing nucleoside triphosphate hydrolases"/>
    <property type="match status" value="1"/>
</dbReference>
<proteinExistence type="predicted"/>
<dbReference type="EMBL" id="LR882967">
    <property type="protein sequence ID" value="CAD5954672.1"/>
    <property type="molecule type" value="Genomic_DNA"/>
</dbReference>
<accession>A0A9W4D2C7</accession>
<dbReference type="InterPro" id="IPR027417">
    <property type="entry name" value="P-loop_NTPase"/>
</dbReference>
<evidence type="ECO:0000313" key="1">
    <source>
        <dbReference type="EMBL" id="CAD5954672.1"/>
    </source>
</evidence>
<dbReference type="Proteomes" id="UP001153719">
    <property type="component" value="Chromosome"/>
</dbReference>
<reference evidence="1" key="1">
    <citation type="submission" date="2020-09" db="EMBL/GenBank/DDBJ databases">
        <authorList>
            <person name="Blom J."/>
        </authorList>
    </citation>
    <scope>NUCLEOTIDE SEQUENCE</scope>
    <source>
        <strain evidence="1">No.713</strain>
    </source>
</reference>
<dbReference type="AlphaFoldDB" id="A0A9W4D2C7"/>
<dbReference type="KEGG" id="ppsu:NO713_02801"/>
<name>A0A9W4D2C7_9CYAN</name>
<protein>
    <submittedName>
        <fullName evidence="1">AAA family ATPase</fullName>
    </submittedName>
</protein>
<sequence length="91" mass="10162">MEFYGLVKDFRRAGYYETEQLRQLFKEIKAAIASGKLIALSGVVGCGKTLTLRRLQETLRKGGKILVSKSLSVDKSRASLATRKSDHNRSD</sequence>
<gene>
    <name evidence="1" type="ORF">NO713_02801</name>
</gene>